<feature type="compositionally biased region" description="Basic and acidic residues" evidence="2">
    <location>
        <begin position="397"/>
        <end position="407"/>
    </location>
</feature>
<feature type="compositionally biased region" description="Polar residues" evidence="2">
    <location>
        <begin position="1579"/>
        <end position="1593"/>
    </location>
</feature>
<dbReference type="PANTHER" id="PTHR13958:SF3">
    <property type="entry name" value="CAP-GLY DOMAIN-CONTAINING PROTEIN-RELATED"/>
    <property type="match status" value="1"/>
</dbReference>
<feature type="region of interest" description="Disordered" evidence="2">
    <location>
        <begin position="1919"/>
        <end position="1943"/>
    </location>
</feature>
<feature type="region of interest" description="Disordered" evidence="2">
    <location>
        <begin position="1505"/>
        <end position="1539"/>
    </location>
</feature>
<feature type="compositionally biased region" description="Basic and acidic residues" evidence="2">
    <location>
        <begin position="2196"/>
        <end position="2208"/>
    </location>
</feature>
<feature type="region of interest" description="Disordered" evidence="2">
    <location>
        <begin position="1551"/>
        <end position="1790"/>
    </location>
</feature>
<feature type="compositionally biased region" description="Polar residues" evidence="2">
    <location>
        <begin position="1135"/>
        <end position="1162"/>
    </location>
</feature>
<feature type="compositionally biased region" description="Low complexity" evidence="2">
    <location>
        <begin position="1737"/>
        <end position="1756"/>
    </location>
</feature>
<dbReference type="SMART" id="SM01052">
    <property type="entry name" value="CAP_GLY"/>
    <property type="match status" value="1"/>
</dbReference>
<feature type="compositionally biased region" description="Basic and acidic residues" evidence="2">
    <location>
        <begin position="574"/>
        <end position="583"/>
    </location>
</feature>
<feature type="compositionally biased region" description="Basic and acidic residues" evidence="2">
    <location>
        <begin position="1551"/>
        <end position="1560"/>
    </location>
</feature>
<feature type="compositionally biased region" description="Basic and acidic residues" evidence="2">
    <location>
        <begin position="2421"/>
        <end position="2448"/>
    </location>
</feature>
<feature type="region of interest" description="Disordered" evidence="2">
    <location>
        <begin position="744"/>
        <end position="790"/>
    </location>
</feature>
<dbReference type="GO" id="GO:0008017">
    <property type="term" value="F:microtubule binding"/>
    <property type="evidence" value="ECO:0007669"/>
    <property type="project" value="InterPro"/>
</dbReference>
<dbReference type="EMBL" id="JAIZAY010000007">
    <property type="protein sequence ID" value="KAJ8038933.1"/>
    <property type="molecule type" value="Genomic_DNA"/>
</dbReference>
<dbReference type="InterPro" id="IPR000938">
    <property type="entry name" value="CAP-Gly_domain"/>
</dbReference>
<feature type="compositionally biased region" description="Polar residues" evidence="2">
    <location>
        <begin position="372"/>
        <end position="383"/>
    </location>
</feature>
<feature type="region of interest" description="Disordered" evidence="2">
    <location>
        <begin position="315"/>
        <end position="410"/>
    </location>
</feature>
<feature type="compositionally biased region" description="Basic and acidic residues" evidence="2">
    <location>
        <begin position="2514"/>
        <end position="2532"/>
    </location>
</feature>
<dbReference type="PROSITE" id="PS50245">
    <property type="entry name" value="CAP_GLY_2"/>
    <property type="match status" value="1"/>
</dbReference>
<feature type="compositionally biased region" description="Polar residues" evidence="2">
    <location>
        <begin position="2618"/>
        <end position="2628"/>
    </location>
</feature>
<feature type="compositionally biased region" description="Low complexity" evidence="2">
    <location>
        <begin position="444"/>
        <end position="457"/>
    </location>
</feature>
<dbReference type="GO" id="GO:0034453">
    <property type="term" value="P:microtubule anchoring"/>
    <property type="evidence" value="ECO:0007669"/>
    <property type="project" value="InterPro"/>
</dbReference>
<name>A0A9Q1C648_HOLLE</name>
<feature type="region of interest" description="Disordered" evidence="2">
    <location>
        <begin position="1130"/>
        <end position="1377"/>
    </location>
</feature>
<evidence type="ECO:0000313" key="5">
    <source>
        <dbReference type="Proteomes" id="UP001152320"/>
    </source>
</evidence>
<feature type="compositionally biased region" description="Low complexity" evidence="2">
    <location>
        <begin position="1613"/>
        <end position="1633"/>
    </location>
</feature>
<feature type="region of interest" description="Disordered" evidence="2">
    <location>
        <begin position="2286"/>
        <end position="2698"/>
    </location>
</feature>
<gene>
    <name evidence="4" type="ORF">HOLleu_16496</name>
</gene>
<feature type="compositionally biased region" description="Low complexity" evidence="2">
    <location>
        <begin position="2169"/>
        <end position="2186"/>
    </location>
</feature>
<feature type="compositionally biased region" description="Basic and acidic residues" evidence="2">
    <location>
        <begin position="458"/>
        <end position="472"/>
    </location>
</feature>
<comment type="caution">
    <text evidence="4">The sequence shown here is derived from an EMBL/GenBank/DDBJ whole genome shotgun (WGS) entry which is preliminary data.</text>
</comment>
<feature type="compositionally biased region" description="Basic and acidic residues" evidence="2">
    <location>
        <begin position="2365"/>
        <end position="2383"/>
    </location>
</feature>
<dbReference type="SUPFAM" id="SSF74924">
    <property type="entry name" value="Cap-Gly domain"/>
    <property type="match status" value="1"/>
</dbReference>
<feature type="region of interest" description="Disordered" evidence="2">
    <location>
        <begin position="1028"/>
        <end position="1048"/>
    </location>
</feature>
<dbReference type="Proteomes" id="UP001152320">
    <property type="component" value="Chromosome 7"/>
</dbReference>
<feature type="region of interest" description="Disordered" evidence="2">
    <location>
        <begin position="3089"/>
        <end position="3119"/>
    </location>
</feature>
<feature type="compositionally biased region" description="Basic and acidic residues" evidence="2">
    <location>
        <begin position="2812"/>
        <end position="2826"/>
    </location>
</feature>
<feature type="compositionally biased region" description="Basic and acidic residues" evidence="2">
    <location>
        <begin position="1681"/>
        <end position="1693"/>
    </location>
</feature>
<feature type="region of interest" description="Disordered" evidence="2">
    <location>
        <begin position="2029"/>
        <end position="2226"/>
    </location>
</feature>
<feature type="compositionally biased region" description="Low complexity" evidence="2">
    <location>
        <begin position="1715"/>
        <end position="1730"/>
    </location>
</feature>
<keyword evidence="5" id="KW-1185">Reference proteome</keyword>
<feature type="compositionally biased region" description="Acidic residues" evidence="2">
    <location>
        <begin position="521"/>
        <end position="530"/>
    </location>
</feature>
<dbReference type="PROSITE" id="PS50096">
    <property type="entry name" value="IQ"/>
    <property type="match status" value="1"/>
</dbReference>
<feature type="compositionally biased region" description="Basic and acidic residues" evidence="2">
    <location>
        <begin position="596"/>
        <end position="629"/>
    </location>
</feature>
<feature type="compositionally biased region" description="Basic and acidic residues" evidence="2">
    <location>
        <begin position="1170"/>
        <end position="1181"/>
    </location>
</feature>
<feature type="compositionally biased region" description="Basic and acidic residues" evidence="2">
    <location>
        <begin position="488"/>
        <end position="520"/>
    </location>
</feature>
<dbReference type="CDD" id="cd23767">
    <property type="entry name" value="IQCD"/>
    <property type="match status" value="1"/>
</dbReference>
<feature type="compositionally biased region" description="Basic and acidic residues" evidence="2">
    <location>
        <begin position="3015"/>
        <end position="3030"/>
    </location>
</feature>
<feature type="compositionally biased region" description="Polar residues" evidence="2">
    <location>
        <begin position="1768"/>
        <end position="1784"/>
    </location>
</feature>
<feature type="compositionally biased region" description="Low complexity" evidence="2">
    <location>
        <begin position="2131"/>
        <end position="2140"/>
    </location>
</feature>
<dbReference type="SMART" id="SM00015">
    <property type="entry name" value="IQ"/>
    <property type="match status" value="1"/>
</dbReference>
<feature type="region of interest" description="Disordered" evidence="2">
    <location>
        <begin position="2788"/>
        <end position="2851"/>
    </location>
</feature>
<dbReference type="Gene3D" id="2.30.30.190">
    <property type="entry name" value="CAP Gly-rich-like domain"/>
    <property type="match status" value="1"/>
</dbReference>
<protein>
    <recommendedName>
        <fullName evidence="3">CAP-Gly domain-containing protein</fullName>
    </recommendedName>
</protein>
<feature type="compositionally biased region" description="Polar residues" evidence="2">
    <location>
        <begin position="2061"/>
        <end position="2078"/>
    </location>
</feature>
<dbReference type="InterPro" id="IPR028750">
    <property type="entry name" value="CEP350/CC187"/>
</dbReference>
<keyword evidence="1" id="KW-0175">Coiled coil</keyword>
<evidence type="ECO:0000313" key="4">
    <source>
        <dbReference type="EMBL" id="KAJ8038933.1"/>
    </source>
</evidence>
<dbReference type="PROSITE" id="PS00845">
    <property type="entry name" value="CAP_GLY_1"/>
    <property type="match status" value="1"/>
</dbReference>
<feature type="region of interest" description="Disordered" evidence="2">
    <location>
        <begin position="3015"/>
        <end position="3077"/>
    </location>
</feature>
<feature type="region of interest" description="Disordered" evidence="2">
    <location>
        <begin position="2932"/>
        <end position="2994"/>
    </location>
</feature>
<feature type="compositionally biased region" description="Low complexity" evidence="2">
    <location>
        <begin position="1353"/>
        <end position="1362"/>
    </location>
</feature>
<feature type="compositionally biased region" description="Low complexity" evidence="2">
    <location>
        <begin position="2483"/>
        <end position="2506"/>
    </location>
</feature>
<proteinExistence type="predicted"/>
<feature type="compositionally biased region" description="Polar residues" evidence="2">
    <location>
        <begin position="1641"/>
        <end position="1661"/>
    </location>
</feature>
<reference evidence="4" key="1">
    <citation type="submission" date="2021-10" db="EMBL/GenBank/DDBJ databases">
        <title>Tropical sea cucumber genome reveals ecological adaptation and Cuvierian tubules defense mechanism.</title>
        <authorList>
            <person name="Chen T."/>
        </authorList>
    </citation>
    <scope>NUCLEOTIDE SEQUENCE</scope>
    <source>
        <strain evidence="4">Nanhai2018</strain>
        <tissue evidence="4">Muscle</tissue>
    </source>
</reference>
<feature type="region of interest" description="Disordered" evidence="2">
    <location>
        <begin position="425"/>
        <end position="727"/>
    </location>
</feature>
<feature type="compositionally biased region" description="Basic and acidic residues" evidence="2">
    <location>
        <begin position="673"/>
        <end position="685"/>
    </location>
</feature>
<feature type="region of interest" description="Disordered" evidence="2">
    <location>
        <begin position="3164"/>
        <end position="3185"/>
    </location>
</feature>
<feature type="region of interest" description="Disordered" evidence="2">
    <location>
        <begin position="2865"/>
        <end position="2906"/>
    </location>
</feature>
<feature type="compositionally biased region" description="Basic and acidic residues" evidence="2">
    <location>
        <begin position="1923"/>
        <end position="1933"/>
    </location>
</feature>
<feature type="coiled-coil region" evidence="1">
    <location>
        <begin position="1431"/>
        <end position="1499"/>
    </location>
</feature>
<feature type="compositionally biased region" description="Low complexity" evidence="2">
    <location>
        <begin position="2965"/>
        <end position="2975"/>
    </location>
</feature>
<feature type="compositionally biased region" description="Basic and acidic residues" evidence="2">
    <location>
        <begin position="332"/>
        <end position="367"/>
    </location>
</feature>
<feature type="region of interest" description="Disordered" evidence="2">
    <location>
        <begin position="1085"/>
        <end position="1118"/>
    </location>
</feature>
<feature type="domain" description="CAP-Gly" evidence="3">
    <location>
        <begin position="2736"/>
        <end position="2778"/>
    </location>
</feature>
<organism evidence="4 5">
    <name type="scientific">Holothuria leucospilota</name>
    <name type="common">Black long sea cucumber</name>
    <name type="synonym">Mertensiothuria leucospilota</name>
    <dbReference type="NCBI Taxonomy" id="206669"/>
    <lineage>
        <taxon>Eukaryota</taxon>
        <taxon>Metazoa</taxon>
        <taxon>Echinodermata</taxon>
        <taxon>Eleutherozoa</taxon>
        <taxon>Echinozoa</taxon>
        <taxon>Holothuroidea</taxon>
        <taxon>Aspidochirotacea</taxon>
        <taxon>Aspidochirotida</taxon>
        <taxon>Holothuriidae</taxon>
        <taxon>Holothuria</taxon>
    </lineage>
</organism>
<dbReference type="OrthoDB" id="306254at2759"/>
<feature type="compositionally biased region" description="Basic and acidic residues" evidence="2">
    <location>
        <begin position="2881"/>
        <end position="2890"/>
    </location>
</feature>
<feature type="compositionally biased region" description="Polar residues" evidence="2">
    <location>
        <begin position="2646"/>
        <end position="2655"/>
    </location>
</feature>
<feature type="compositionally biased region" description="Acidic residues" evidence="2">
    <location>
        <begin position="2834"/>
        <end position="2849"/>
    </location>
</feature>
<feature type="compositionally biased region" description="Basic and acidic residues" evidence="2">
    <location>
        <begin position="2976"/>
        <end position="2994"/>
    </location>
</feature>
<accession>A0A9Q1C648</accession>
<dbReference type="InterPro" id="IPR000048">
    <property type="entry name" value="IQ_motif_EF-hand-BS"/>
</dbReference>
<dbReference type="InterPro" id="IPR036859">
    <property type="entry name" value="CAP-Gly_dom_sf"/>
</dbReference>
<feature type="compositionally biased region" description="Polar residues" evidence="2">
    <location>
        <begin position="1601"/>
        <end position="1612"/>
    </location>
</feature>
<feature type="compositionally biased region" description="Basic residues" evidence="2">
    <location>
        <begin position="1323"/>
        <end position="1335"/>
    </location>
</feature>
<feature type="compositionally biased region" description="Polar residues" evidence="2">
    <location>
        <begin position="558"/>
        <end position="569"/>
    </location>
</feature>
<feature type="compositionally biased region" description="Polar residues" evidence="2">
    <location>
        <begin position="1670"/>
        <end position="1680"/>
    </location>
</feature>
<feature type="coiled-coil region" evidence="1">
    <location>
        <begin position="2228"/>
        <end position="2262"/>
    </location>
</feature>
<feature type="compositionally biased region" description="Polar residues" evidence="2">
    <location>
        <begin position="2563"/>
        <end position="2586"/>
    </location>
</feature>
<feature type="compositionally biased region" description="Low complexity" evidence="2">
    <location>
        <begin position="689"/>
        <end position="700"/>
    </location>
</feature>
<dbReference type="GO" id="GO:0005813">
    <property type="term" value="C:centrosome"/>
    <property type="evidence" value="ECO:0007669"/>
    <property type="project" value="InterPro"/>
</dbReference>
<sequence>MTSVRGKRTVEVQPIQRGFSSNSAYQDDSLTDLANAWNNVSAAKRVLHRAETRANDAALPLSSQATHERRKRRVRVAHSHQRVFSPPIGSDEQVLKAAGSPQEIENYREDRRLLMRKLHQRDNGHYDELSHHRGKAQSYRSPTADKLYPDVHVVEDTSRDILERGSTNLSLDSSTQVRILNDAPSQTFISRPREPTVEVSPGLKVNRDYIPAYDRLYGNYGRDFPASNYAGHGRLNYGADFDTHHIYLAPSSYERLRQKVELQKNGMHARRTASSDMLRKSHHRETDAVVYMQNGPNGFLGDEYISAPVRKVARAPPAPHYKGFSIPQTHYKLPDGRIVSEETLPRKHNKKTEQKHRSAQKGEKVDVKPLQPSKSQSDNNQNKPTRKVNRKNALSSSKKEKRIESKESVSAYAWREGQKVVRDALGPLKVNKEKLPHSPPTKDGNPSSVNSVSLGSVGEKRESQREMNHQEDGDQVDGGMSGPRRGMKNKDGNDEDETHVQDRLSSEAKNVLEDLHLDSDKESEEEEDGKDEVARTETRQPLSFIIDPGQRKPPLGKSKSNSENEQTAPASKVRHYDSREVRKYMMLQKNKRKKKQQEQEQKKKDAEMKKQKQLEELYKKQKDSAKVIPKDNIQATANAKQLDKTFSKEPGTRQVQAVAVEGRRPPPKTHTMRKLDVTSSDKENKAFWSTSSSDTSSRSSPQTDISGQAGDMAPGVGTHPANTEVRGGDIVLIPVTEEGAPISVVGVRKVPSPSEEMGTTKQRTETTSLPVQDNASKENPPVGGEPPGNEERLQALKATAAALQSRLDSEVKKFASDLSSLLPTVRQPVPESVKVPLHSELDGDQRLMNHQLNIPPSRHIERPLSPRQLTWHNELGVPHEERWAFTVTTPGTKPSVRFEDEGDNWKSPFQTKQQRILGSEEQNQVFTGVLPGVQSITQQAAFALERKKQDRAATLIQASYRGHQVRQQLKWAAPKSSARMDHQREQFLVGLEGTEEHLTLSEGALSDDSANAEVAEDYLPKFQSLRASPHQHVVEPTPSSAKPSKDTIPESISNILRTPSAFEPTNDGLSVIDIFTRRYQQAQRSLIASRTKPQESKAKTLAIDRQISPQPGMSSPHLYLRRPTTLEYSDDEFHSISSRTKSSAATPKSHSRSQDVSRTTEPPYTPDFTEASKSRLSEGKEMSSAISEGSRRSKEARNTSLPSGSLSPPSGKKLPVSPQSQSPSPATTASISAVLQYEDEALGSPKKLPGDPPSNSLALSVASDTVPKKVIANSPCSLPLSPTNEKPKLSKSPMSDPGHQEVRRSPLGSNVYSSSDEEVPRSVRSRKRRGRKSPSSKKSPLSPVGQTNFRPISSPVAPSASSTGPTEKPPLLPSMVGYSPSALQLKMASELNLLEMLDASSQQVAEMEHARTMALAHEESAALARILEVRQREHERELQLLSMKAKQEVEEANRQLEEVRQKVASTTLETEKILMKSKLDAAESRKEAADRLLQTQAEASRITAEAAKQLAEAHNAAASKPPTEPADPGRLASESVQAAVTAALEQQRLHQLEMLKEMRSGFKSPPPPRRSLGVGVNLPQRSPSHGPSRSPTPHYTEDFTHSASTAQSVSRQSTASQSKVSASKSSSSPGDSIKTSDELKSSQSKASPSVPESIQSDTSMAKTPERVSRYSLQSVESENDSSIHTDSGARKASNDTASIISEKLDDTKSVSDDYSISFEESASEVESVVDTSDRAVSQSKKSTDQSKSSQRPSSRQAVTTETRPETGRASNLPTSGMHDTTLVSPTPPYQMSVDYIKQQLEEEDLRSKQQMALLSLRERALTDKTQAELQWLEHQKKQVKDSRDTEGLEIVRRRQKDLVTKMNKEKEEIALLREAQVAASHKRRMLLQQQEGIIKLQQSTQRLKARTRNLAPISPHLTSFESHVSHDSPERPKVTSSGSSYTLRDDDFGVNDLGITREPNSTLELSPAEKQMKALQKVKLSARGLSKRAVNLKKRRKEAEELLAWKQKLDQEEEEVVRLEKQVKTILKVKPSKSQEKAVSPLPQHHKQSSPKVSSEKDEPPSSTSQMSERLDTVSSGMSEHSRTKSKSSISSKVKSKSAENSVPEELSVASSVTEEIETGKSETKSKKSPSRSPNRNSSSDETVKDASLLVDYANESFDSVDHTMTPVKSASPSPSRTTSSLKPSPVFSPLSPSKRKQESESGSESERSLSQTFSETASDQSDIEGRIRALTDSLKKRKIEADKLRKQQKRLYREKLKAQEASLKKQLETYDNFISQTRKDLVKEMDTHVPSVMSGAKPQIKHLSISETQRKRDQSHTRALRQRTASESSVEGSVEIPKKRGQGFAENKRSSRSSIEEDPVSSSRDMKQTQEDEPKKSSEHPSRSRSLSGDSSITEDLSLRSLEDPSLSETSPSVSHKSHDKIPEEKTEEHITEKEAITSQDQEKSPDSDIVPESQRSQGKEDGEETVEGVKEDTDADKSENLQEQQPESSEIPEEISSALSEASSRSVTSARKTLDFLPKDTSDNVDDGKSSDVSVKSSKEGKSPSVSSGITDQENKDEQLPVQSPRTESRSSSKQSQTPRTEPSYSEDFQESSVSIPIKESKSDTEDDISEHLSDRSTASGESQLSEKFVSRPQDEPVEVQVATLISENNNRITSDHSHQGEERILEPAAEVTVSPRISEGDLPEEEPARFSPEAVVDVPEKKDDLEADLLPNLPVECRVIVEGDKHGTLKYKGSIKSRDSFWVGVELDEPVGNNDGSVDGIEYFSCAINYGLFVSLDKVKEEEEEERNLSRASSVEEELPSQSSISAKVDSHDKSESSLKFTEEFPTGANTDDEESITEDISEGVTDDAALQKVIISTAEAVESFSFDRDEPEGGESSPHDTPRGPPEDTAPEIAKPKPEVVEKIATDLMEEVVVESVKIMVDVLERQQSYEEKTEETEEAEKPKPSSFLELITPSEGEGDSVTPLSPSVPSVDREQEASEKKEQAVKDQVEVVLRSVVQQTIDEMIKVMEAREEKWKSSEQKDKPSINEPCSPKTPEKGESLLDVVKISTPYTPDSDRTTPGDDDLDSPLPDELFINRVKVESAISGIRDGDDTTPRARPTSPIFGESGSINPQALSDKLEQLQALDQDIFGADLFGGQEWFDDDFGSMPKSNSIIKVPRRAADDSAIPSRSPSPEEPLPKYNEARHVELKKLVEEPFMAVPHNKKDVTTLMKKAVTVVHEKAEQGESLDSLTPMQSFLGSDTIGSDIESTSKKAYKHLLFDLAKETYQAVVNEHEAVIQPPWMKPKRRPRKFLFQEVPKSLEEMNAAVNSEAAKTLGLDPMNSGEAFNKYTIKKKRDKVDEILIQELREEEQEWVDYDDDELSVKMQLTESIFTSLLSETASVLMRIHESRVGRENQSTLSDSDIEF</sequence>
<dbReference type="PANTHER" id="PTHR13958">
    <property type="entry name" value="CENTROSOME-ASSOCIATED PROTEIN 350"/>
    <property type="match status" value="1"/>
</dbReference>
<feature type="compositionally biased region" description="Basic and acidic residues" evidence="2">
    <location>
        <begin position="2656"/>
        <end position="2668"/>
    </location>
</feature>
<feature type="compositionally biased region" description="Basic and acidic residues" evidence="2">
    <location>
        <begin position="641"/>
        <end position="651"/>
    </location>
</feature>
<feature type="compositionally biased region" description="Polar residues" evidence="2">
    <location>
        <begin position="1274"/>
        <end position="1284"/>
    </location>
</feature>
<feature type="coiled-coil region" evidence="1">
    <location>
        <begin position="1982"/>
        <end position="2029"/>
    </location>
</feature>
<evidence type="ECO:0000259" key="3">
    <source>
        <dbReference type="PROSITE" id="PS50245"/>
    </source>
</evidence>
<feature type="compositionally biased region" description="Basic and acidic residues" evidence="2">
    <location>
        <begin position="2601"/>
        <end position="2617"/>
    </location>
</feature>
<feature type="coiled-coil region" evidence="1">
    <location>
        <begin position="1848"/>
        <end position="1875"/>
    </location>
</feature>
<dbReference type="Pfam" id="PF01302">
    <property type="entry name" value="CAP_GLY"/>
    <property type="match status" value="1"/>
</dbReference>
<dbReference type="CDD" id="cd06503">
    <property type="entry name" value="ATP-synt_Fo_b"/>
    <property type="match status" value="1"/>
</dbReference>
<feature type="compositionally biased region" description="Low complexity" evidence="2">
    <location>
        <begin position="1200"/>
        <end position="1234"/>
    </location>
</feature>
<feature type="compositionally biased region" description="Basic and acidic residues" evidence="2">
    <location>
        <begin position="1702"/>
        <end position="1711"/>
    </location>
</feature>
<feature type="compositionally biased region" description="Basic and acidic residues" evidence="2">
    <location>
        <begin position="2469"/>
        <end position="2482"/>
    </location>
</feature>
<feature type="compositionally biased region" description="Polar residues" evidence="2">
    <location>
        <begin position="757"/>
        <end position="774"/>
    </location>
</feature>
<evidence type="ECO:0000256" key="2">
    <source>
        <dbReference type="SAM" id="MobiDB-lite"/>
    </source>
</evidence>
<evidence type="ECO:0000256" key="1">
    <source>
        <dbReference type="SAM" id="Coils"/>
    </source>
</evidence>